<dbReference type="SUPFAM" id="SSF53955">
    <property type="entry name" value="Lysozyme-like"/>
    <property type="match status" value="1"/>
</dbReference>
<evidence type="ECO:0000256" key="3">
    <source>
        <dbReference type="SAM" id="Coils"/>
    </source>
</evidence>
<keyword evidence="7" id="KW-1185">Reference proteome</keyword>
<dbReference type="AlphaFoldDB" id="A0A2T4ULV1"/>
<evidence type="ECO:0000259" key="5">
    <source>
        <dbReference type="Pfam" id="PF06737"/>
    </source>
</evidence>
<keyword evidence="2" id="KW-0378">Hydrolase</keyword>
<evidence type="ECO:0000256" key="1">
    <source>
        <dbReference type="ARBA" id="ARBA00010830"/>
    </source>
</evidence>
<dbReference type="EMBL" id="PYYB01000001">
    <property type="protein sequence ID" value="PTL60194.1"/>
    <property type="molecule type" value="Genomic_DNA"/>
</dbReference>
<dbReference type="InterPro" id="IPR010618">
    <property type="entry name" value="RPF"/>
</dbReference>
<sequence length="340" mass="37217">MLRRLRLPSLAVLLLALAAVAIVVPAGSAQQDTGQLQREIEQREAREAQLGSQAERLGRLERKIDRQVALLQARLTEAQIELNGAQTRLARTQGQVKAERARALRLRKRLAQARKALADHLEAQYKAARPDLVSVVLNAKGFEDLLERSEFLRRAQDAGTEVVDVMRDARADAKAEVRRLARLERRREEEAVAVQRRRDAIASIASAVERRREAVAQARAARLALKRSSARARTRAARTLKKLQAEQAKARVSSAGPGGPWAIPWAIVQCESGGQNLPPNAGARASGYYQFIPSTWKGLGGSTPHAYLAPKAEQDRLAAKLWAGGAGARNWDCAAIVGIL</sequence>
<feature type="signal peptide" evidence="4">
    <location>
        <begin position="1"/>
        <end position="21"/>
    </location>
</feature>
<dbReference type="GO" id="GO:0016787">
    <property type="term" value="F:hydrolase activity"/>
    <property type="evidence" value="ECO:0007669"/>
    <property type="project" value="UniProtKB-KW"/>
</dbReference>
<dbReference type="RefSeq" id="WP_146175340.1">
    <property type="nucleotide sequence ID" value="NZ_PYYB01000001.1"/>
</dbReference>
<proteinExistence type="inferred from homology"/>
<organism evidence="6 7">
    <name type="scientific">Paraconexibacter algicola</name>
    <dbReference type="NCBI Taxonomy" id="2133960"/>
    <lineage>
        <taxon>Bacteria</taxon>
        <taxon>Bacillati</taxon>
        <taxon>Actinomycetota</taxon>
        <taxon>Thermoleophilia</taxon>
        <taxon>Solirubrobacterales</taxon>
        <taxon>Paraconexibacteraceae</taxon>
        <taxon>Paraconexibacter</taxon>
    </lineage>
</organism>
<feature type="coiled-coil region" evidence="3">
    <location>
        <begin position="68"/>
        <end position="123"/>
    </location>
</feature>
<gene>
    <name evidence="6" type="ORF">C7Y72_11380</name>
</gene>
<feature type="chain" id="PRO_5039405495" description="Resuscitation-promoting factor core lysozyme-like domain-containing protein" evidence="4">
    <location>
        <begin position="22"/>
        <end position="340"/>
    </location>
</feature>
<protein>
    <recommendedName>
        <fullName evidence="5">Resuscitation-promoting factor core lysozyme-like domain-containing protein</fullName>
    </recommendedName>
</protein>
<dbReference type="Gene3D" id="6.10.250.3150">
    <property type="match status" value="1"/>
</dbReference>
<evidence type="ECO:0000313" key="7">
    <source>
        <dbReference type="Proteomes" id="UP000240739"/>
    </source>
</evidence>
<evidence type="ECO:0000256" key="4">
    <source>
        <dbReference type="SAM" id="SignalP"/>
    </source>
</evidence>
<accession>A0A2T4ULV1</accession>
<comment type="caution">
    <text evidence="6">The sequence shown here is derived from an EMBL/GenBank/DDBJ whole genome shotgun (WGS) entry which is preliminary data.</text>
</comment>
<dbReference type="Pfam" id="PF06737">
    <property type="entry name" value="Transglycosylas"/>
    <property type="match status" value="1"/>
</dbReference>
<dbReference type="InterPro" id="IPR023346">
    <property type="entry name" value="Lysozyme-like_dom_sf"/>
</dbReference>
<feature type="domain" description="Resuscitation-promoting factor core lysozyme-like" evidence="5">
    <location>
        <begin position="266"/>
        <end position="333"/>
    </location>
</feature>
<keyword evidence="4" id="KW-0732">Signal</keyword>
<dbReference type="OrthoDB" id="5244000at2"/>
<dbReference type="Gene3D" id="1.10.530.10">
    <property type="match status" value="1"/>
</dbReference>
<keyword evidence="3" id="KW-0175">Coiled coil</keyword>
<reference evidence="6 7" key="1">
    <citation type="submission" date="2018-03" db="EMBL/GenBank/DDBJ databases">
        <title>Aquarubrobacter algicola gen. nov., sp. nov., a novel actinobacterium isolated from shallow eutrophic lake during the end of cyanobacterial harmful algal blooms.</title>
        <authorList>
            <person name="Chun S.J."/>
        </authorList>
    </citation>
    <scope>NUCLEOTIDE SEQUENCE [LARGE SCALE GENOMIC DNA]</scope>
    <source>
        <strain evidence="6 7">Seoho-28</strain>
    </source>
</reference>
<comment type="similarity">
    <text evidence="1">Belongs to the transglycosylase family. Rpf subfamily.</text>
</comment>
<evidence type="ECO:0000256" key="2">
    <source>
        <dbReference type="ARBA" id="ARBA00022801"/>
    </source>
</evidence>
<name>A0A2T4ULV1_9ACTN</name>
<evidence type="ECO:0000313" key="6">
    <source>
        <dbReference type="EMBL" id="PTL60194.1"/>
    </source>
</evidence>
<dbReference type="Proteomes" id="UP000240739">
    <property type="component" value="Unassembled WGS sequence"/>
</dbReference>